<evidence type="ECO:0000313" key="15">
    <source>
        <dbReference type="Proteomes" id="UP000503462"/>
    </source>
</evidence>
<dbReference type="Pfam" id="PF13329">
    <property type="entry name" value="ATG2_CAD"/>
    <property type="match status" value="1"/>
</dbReference>
<evidence type="ECO:0000256" key="7">
    <source>
        <dbReference type="ARBA" id="ARBA00023006"/>
    </source>
</evidence>
<feature type="region of interest" description="Disordered" evidence="13">
    <location>
        <begin position="417"/>
        <end position="450"/>
    </location>
</feature>
<feature type="compositionally biased region" description="Basic and acidic residues" evidence="13">
    <location>
        <begin position="594"/>
        <end position="606"/>
    </location>
</feature>
<comment type="catalytic activity">
    <reaction evidence="10">
        <text>a 1,2-diacyl-sn-glycero-3-phospho-L-serine(in) = a 1,2-diacyl-sn-glycero-3-phospho-L-serine(out)</text>
        <dbReference type="Rhea" id="RHEA:38663"/>
        <dbReference type="ChEBI" id="CHEBI:57262"/>
    </reaction>
</comment>
<keyword evidence="8" id="KW-0445">Lipid transport</keyword>
<feature type="compositionally biased region" description="Polar residues" evidence="13">
    <location>
        <begin position="113"/>
        <end position="122"/>
    </location>
</feature>
<comment type="subcellular location">
    <subcellularLocation>
        <location evidence="1">Endoplasmic reticulum membrane</location>
        <topology evidence="1">Peripheral membrane protein</topology>
    </subcellularLocation>
    <subcellularLocation>
        <location evidence="2">Preautophagosomal structure membrane</location>
        <topology evidence="2">Peripheral membrane protein</topology>
    </subcellularLocation>
</comment>
<dbReference type="GO" id="GO:0006869">
    <property type="term" value="P:lipid transport"/>
    <property type="evidence" value="ECO:0007669"/>
    <property type="project" value="UniProtKB-KW"/>
</dbReference>
<feature type="compositionally biased region" description="Basic residues" evidence="13">
    <location>
        <begin position="123"/>
        <end position="139"/>
    </location>
</feature>
<feature type="region of interest" description="Disordered" evidence="13">
    <location>
        <begin position="110"/>
        <end position="143"/>
    </location>
</feature>
<evidence type="ECO:0000256" key="2">
    <source>
        <dbReference type="ARBA" id="ARBA00004623"/>
    </source>
</evidence>
<dbReference type="InterPro" id="IPR026849">
    <property type="entry name" value="ATG2"/>
</dbReference>
<organism evidence="14 15">
    <name type="scientific">Peltaster fructicola</name>
    <dbReference type="NCBI Taxonomy" id="286661"/>
    <lineage>
        <taxon>Eukaryota</taxon>
        <taxon>Fungi</taxon>
        <taxon>Dikarya</taxon>
        <taxon>Ascomycota</taxon>
        <taxon>Pezizomycotina</taxon>
        <taxon>Dothideomycetes</taxon>
        <taxon>Dothideomycetes incertae sedis</taxon>
        <taxon>Peltaster</taxon>
    </lineage>
</organism>
<feature type="region of interest" description="Disordered" evidence="13">
    <location>
        <begin position="1954"/>
        <end position="1990"/>
    </location>
</feature>
<evidence type="ECO:0000256" key="12">
    <source>
        <dbReference type="ARBA" id="ARBA00024631"/>
    </source>
</evidence>
<evidence type="ECO:0000256" key="9">
    <source>
        <dbReference type="ARBA" id="ARBA00023136"/>
    </source>
</evidence>
<gene>
    <name evidence="14" type="ORF">AMS68_002532</name>
</gene>
<name>A0A6H0XQV2_9PEZI</name>
<dbReference type="GO" id="GO:0005789">
    <property type="term" value="C:endoplasmic reticulum membrane"/>
    <property type="evidence" value="ECO:0007669"/>
    <property type="project" value="UniProtKB-SubCell"/>
</dbReference>
<proteinExistence type="inferred from homology"/>
<dbReference type="GO" id="GO:0061908">
    <property type="term" value="C:phagophore"/>
    <property type="evidence" value="ECO:0007669"/>
    <property type="project" value="TreeGrafter"/>
</dbReference>
<reference evidence="14 15" key="1">
    <citation type="journal article" date="2016" name="Sci. Rep.">
        <title>Peltaster fructicola genome reveals evolution from an invasive phytopathogen to an ectophytic parasite.</title>
        <authorList>
            <person name="Xu C."/>
            <person name="Chen H."/>
            <person name="Gleason M.L."/>
            <person name="Xu J.R."/>
            <person name="Liu H."/>
            <person name="Zhang R."/>
            <person name="Sun G."/>
        </authorList>
    </citation>
    <scope>NUCLEOTIDE SEQUENCE [LARGE SCALE GENOMIC DNA]</scope>
    <source>
        <strain evidence="14 15">LNHT1506</strain>
    </source>
</reference>
<dbReference type="OrthoDB" id="18982at2759"/>
<evidence type="ECO:0000256" key="13">
    <source>
        <dbReference type="SAM" id="MobiDB-lite"/>
    </source>
</evidence>
<dbReference type="GO" id="GO:0043495">
    <property type="term" value="F:protein-membrane adaptor activity"/>
    <property type="evidence" value="ECO:0007669"/>
    <property type="project" value="TreeGrafter"/>
</dbReference>
<feature type="region of interest" description="Disordered" evidence="13">
    <location>
        <begin position="379"/>
        <end position="401"/>
    </location>
</feature>
<feature type="region of interest" description="Disordered" evidence="13">
    <location>
        <begin position="549"/>
        <end position="606"/>
    </location>
</feature>
<evidence type="ECO:0000256" key="8">
    <source>
        <dbReference type="ARBA" id="ARBA00023055"/>
    </source>
</evidence>
<evidence type="ECO:0000313" key="14">
    <source>
        <dbReference type="EMBL" id="QIW97014.1"/>
    </source>
</evidence>
<comment type="catalytic activity">
    <reaction evidence="11">
        <text>a 1,2-diacyl-sn-glycero-3-phosphoethanolamine(in) = a 1,2-diacyl-sn-glycero-3-phosphoethanolamine(out)</text>
        <dbReference type="Rhea" id="RHEA:38895"/>
        <dbReference type="ChEBI" id="CHEBI:64612"/>
    </reaction>
</comment>
<comment type="similarity">
    <text evidence="3">Belongs to the ATG2 family.</text>
</comment>
<dbReference type="GO" id="GO:0000422">
    <property type="term" value="P:autophagy of mitochondrion"/>
    <property type="evidence" value="ECO:0007669"/>
    <property type="project" value="TreeGrafter"/>
</dbReference>
<evidence type="ECO:0000256" key="3">
    <source>
        <dbReference type="ARBA" id="ARBA00009714"/>
    </source>
</evidence>
<dbReference type="EMBL" id="CP051140">
    <property type="protein sequence ID" value="QIW97014.1"/>
    <property type="molecule type" value="Genomic_DNA"/>
</dbReference>
<feature type="region of interest" description="Disordered" evidence="13">
    <location>
        <begin position="1639"/>
        <end position="1662"/>
    </location>
</feature>
<keyword evidence="6" id="KW-0256">Endoplasmic reticulum</keyword>
<keyword evidence="9" id="KW-0472">Membrane</keyword>
<sequence length="2090" mass="228394">MASWLPFPLPSSIQKRFLSYALSKVGVFDDASLDLDNLNLTWGRQNIVELKDVALDAAAISKKANLPPSLHVEAGKVSLLRLMVPADIHKSGIVVDAVGVRVSLRYQEEVNDQRASTHGQSPSHRKTTRRIASPSHRRMRGYDQDDEDVLPTAHDLARSFYLEEPLEDRQRLAASVAAHTANLEESVTSESSQGTEPGTGTAIGVPAFLAAFLTGVLDRVVVNIQDVRVDLDAHIPGASSRALILPFRLGVSNAKIWSAAETTATETAAPLRHVQLTGITLAVLGDPDQNTPTVRSQASLHSELDHELHADDAMVQSSTLTSQPSIAQSIVDNAVPVGHETLDSSVYTVDADRFADAHDDVPATQLADSQFDIRLGDDNISWGTRRDRQGPGTQDLWDSVADENDLPDSLLFDERHATQRSSVPSQQSSLLDQSTFEQAPQTMEGVAESRPVLSTDSQHLGMGPGSWPTRIDNRTTMLDESLQESIQSLASALEHTPTAQSIADPGHSSSPDGLFAQDDQDLDQSRHSSHDEAESMYMSAMTQDVQADRVPPAMPGAWGAESQAYDHPFATPTPQVQETSTPAEANTPRAQSPVHERRPSRSDNHDDKRIVIELIVLDEVKVTLKIAEGTSTDQHEHDSGINTIRSTVEASRSMPRKESTLSNLSDGLESSAASSNILDKSSIVTRIQCSTVQCRLDPAVLQMLLKAGMAILTARSASIVDVAPSSQQTMPDYMVEVAVQHFTLDVVRDLAPSAVDTFSLASVRFDNLSLRHRQDDSRLQLTAFALDLGGAPVLRFEPEHTSSGKLLHKPDMEFSYCNTRMDLRHRAVPEASVHTQVLILNFDLPALGRVSEYIGGLSGILEMGSTLSEHSAPASPTTNKRVGGVRFTDESVSAATPPSMKTNIRLSGVTVNLLGHSCGLALQMSSLKAVQREQGISLSTSRVDIAQSTSGNVTKNAIVAEGIRLDFLTAPTDKDLEKFLALLTPSNDKYDNDGDILIETLIRQRKKGACLRVQVDMVRATIEEHSKVALLATLGTDLGQFSAVTKYLPDDDRPGLLSMIRIKELEARGPTNASFGDIKVRAEELQCAHVGLPALLAVALSNFSITSAADELLVHQLLPYQGGDNLPMIMIRTLADELEPNVQVKLFNLCAEYSVPTLLGLMGTMTHVDTDNIAADLLNSVADLALSTYMGQASEIDSSPPAKPVEKKTRIDISIHNSAIGLTPLQLKSKALVVLTDSRLSMLIPPAQQTQISFELKRGAIYVTDDASNNDEDQTVARRSSTNTATDARLADALWRRGYASAASIMSAKVDIHITEATAELARMTRVEIRNELILMETCADSTQTFMTTFGALSPPTAPSKQPKYQLEPLTLEDMISSFTGQTVDAGTRSPDTLFDFENEPALSEAMQNSMIDDILDDDLLIESEMTSSLYGPVSGLLGDLDESQEDNRPPAEAAESLLEEDPFVMTVVPDDIPFGDSTLAKDLRSQARQRATSSPVELIPMEIDDLGYDALGTDAHVLGNAHRFTGPVPARGRASSEARKCPVSVKLRDVHFLWNLHDGYDWQRTRDGISSAVERVEQRAEERLARRRQSRNQVEDDESVIGDCLFNSIYIGVPSTQEAQDIRRQINRHIDDLASETESVPYSAMSRPTAYSSSGRATHRPRRRLKLERSRSHKIAFELKGVSMDFSLFAPDEAELQSSVDFRAHSLEIFDNVPTSTWRKFLTLLRTEGGREMSKPMIHLELDNVKTIQNFAATEMVVKVTLLPLRLHVDQDALDFITRFFEFKDDSKPTSDTPTDQPFLQRVEVNTVDLQLDYKPKKIDYAGLRSGHTTEFMNFIVLDAANIRLKHAIVYGIKGFEPLHKTLNDVWMPDVRRNQLPTVLAGLAPVRSLVNIGTGIRDVVAIPVREYRKDGRVVRSISKGAFHFGKTTASELARLGAKVAIGTQNILSGAEELLGPSSASPTGRPSPSHRVSSDYGWHEVEEDDGDGERRATSAYADQPLGVLAGLRSARRYLEHDLLTAKDALIAVQGEVLTSNTPGAAAAAVARHAPTVIFRPVIGASRAVGTALLGVGNQIDRDNLRKMEDKYKRY</sequence>
<feature type="region of interest" description="Disordered" evidence="13">
    <location>
        <begin position="1435"/>
        <end position="1459"/>
    </location>
</feature>
<evidence type="ECO:0000256" key="5">
    <source>
        <dbReference type="ARBA" id="ARBA00022448"/>
    </source>
</evidence>
<comment type="catalytic activity">
    <reaction evidence="12">
        <text>a 1,2-diacyl-sn-glycero-3-phosphocholine(in) = a 1,2-diacyl-sn-glycero-3-phosphocholine(out)</text>
        <dbReference type="Rhea" id="RHEA:38571"/>
        <dbReference type="ChEBI" id="CHEBI:57643"/>
    </reaction>
</comment>
<dbReference type="PANTHER" id="PTHR13190:SF1">
    <property type="entry name" value="AUTOPHAGY-RELATED 2, ISOFORM A"/>
    <property type="match status" value="1"/>
</dbReference>
<feature type="compositionally biased region" description="Basic and acidic residues" evidence="13">
    <location>
        <begin position="523"/>
        <end position="533"/>
    </location>
</feature>
<dbReference type="GO" id="GO:0061709">
    <property type="term" value="P:reticulophagy"/>
    <property type="evidence" value="ECO:0007669"/>
    <property type="project" value="TreeGrafter"/>
</dbReference>
<protein>
    <recommendedName>
        <fullName evidence="4">Autophagy-related protein 2</fullName>
    </recommendedName>
</protein>
<dbReference type="Proteomes" id="UP000503462">
    <property type="component" value="Chromosome 2"/>
</dbReference>
<keyword evidence="15" id="KW-1185">Reference proteome</keyword>
<dbReference type="GO" id="GO:0032266">
    <property type="term" value="F:phosphatidylinositol-3-phosphate binding"/>
    <property type="evidence" value="ECO:0007669"/>
    <property type="project" value="TreeGrafter"/>
</dbReference>
<feature type="compositionally biased region" description="Polar residues" evidence="13">
    <location>
        <begin position="419"/>
        <end position="441"/>
    </location>
</feature>
<evidence type="ECO:0000256" key="6">
    <source>
        <dbReference type="ARBA" id="ARBA00022824"/>
    </source>
</evidence>
<dbReference type="GO" id="GO:0034045">
    <property type="term" value="C:phagophore assembly site membrane"/>
    <property type="evidence" value="ECO:0007669"/>
    <property type="project" value="UniProtKB-SubCell"/>
</dbReference>
<keyword evidence="5" id="KW-0813">Transport</keyword>
<dbReference type="PANTHER" id="PTHR13190">
    <property type="entry name" value="AUTOPHAGY-RELATED 2, ISOFORM A"/>
    <property type="match status" value="1"/>
</dbReference>
<evidence type="ECO:0000256" key="4">
    <source>
        <dbReference type="ARBA" id="ARBA00018070"/>
    </source>
</evidence>
<keyword evidence="7" id="KW-0072">Autophagy</keyword>
<evidence type="ECO:0000256" key="1">
    <source>
        <dbReference type="ARBA" id="ARBA00004406"/>
    </source>
</evidence>
<feature type="compositionally biased region" description="Polar residues" evidence="13">
    <location>
        <begin position="497"/>
        <end position="511"/>
    </location>
</feature>
<accession>A0A6H0XQV2</accession>
<evidence type="ECO:0000256" key="11">
    <source>
        <dbReference type="ARBA" id="ARBA00024615"/>
    </source>
</evidence>
<feature type="region of interest" description="Disordered" evidence="13">
    <location>
        <begin position="494"/>
        <end position="535"/>
    </location>
</feature>
<feature type="region of interest" description="Disordered" evidence="13">
    <location>
        <begin position="648"/>
        <end position="667"/>
    </location>
</feature>
<dbReference type="GO" id="GO:0000045">
    <property type="term" value="P:autophagosome assembly"/>
    <property type="evidence" value="ECO:0007669"/>
    <property type="project" value="TreeGrafter"/>
</dbReference>
<feature type="compositionally biased region" description="Polar residues" evidence="13">
    <location>
        <begin position="572"/>
        <end position="590"/>
    </location>
</feature>
<dbReference type="GO" id="GO:0034727">
    <property type="term" value="P:piecemeal microautophagy of the nucleus"/>
    <property type="evidence" value="ECO:0007669"/>
    <property type="project" value="TreeGrafter"/>
</dbReference>
<evidence type="ECO:0000256" key="10">
    <source>
        <dbReference type="ARBA" id="ARBA00024479"/>
    </source>
</evidence>
<dbReference type="GO" id="GO:0061723">
    <property type="term" value="P:glycophagy"/>
    <property type="evidence" value="ECO:0007669"/>
    <property type="project" value="TreeGrafter"/>
</dbReference>